<evidence type="ECO:0000256" key="2">
    <source>
        <dbReference type="ARBA" id="ARBA00022884"/>
    </source>
</evidence>
<feature type="non-terminal residue" evidence="6">
    <location>
        <position position="1"/>
    </location>
</feature>
<keyword evidence="2 3" id="KW-0694">RNA-binding</keyword>
<keyword evidence="1" id="KW-0677">Repeat</keyword>
<comment type="caution">
    <text evidence="6">The sequence shown here is derived from an EMBL/GenBank/DDBJ whole genome shotgun (WGS) entry which is preliminary data.</text>
</comment>
<protein>
    <recommendedName>
        <fullName evidence="5">RRM domain-containing protein</fullName>
    </recommendedName>
</protein>
<dbReference type="SUPFAM" id="SSF54928">
    <property type="entry name" value="RNA-binding domain, RBD"/>
    <property type="match status" value="1"/>
</dbReference>
<dbReference type="PROSITE" id="PS50102">
    <property type="entry name" value="RRM"/>
    <property type="match status" value="2"/>
</dbReference>
<dbReference type="PANTHER" id="PTHR24012">
    <property type="entry name" value="RNA BINDING PROTEIN"/>
    <property type="match status" value="1"/>
</dbReference>
<evidence type="ECO:0000259" key="5">
    <source>
        <dbReference type="PROSITE" id="PS50102"/>
    </source>
</evidence>
<dbReference type="FunFam" id="3.30.70.330:FF:000140">
    <property type="entry name" value="CUGBP Elav-like family member 4 isoform 3"/>
    <property type="match status" value="1"/>
</dbReference>
<dbReference type="AlphaFoldDB" id="A0A5N3Y2C6"/>
<dbReference type="SMART" id="SM00360">
    <property type="entry name" value="RRM"/>
    <property type="match status" value="2"/>
</dbReference>
<dbReference type="InterPro" id="IPR035979">
    <property type="entry name" value="RBD_domain_sf"/>
</dbReference>
<evidence type="ECO:0000256" key="3">
    <source>
        <dbReference type="PROSITE-ProRule" id="PRU00176"/>
    </source>
</evidence>
<feature type="domain" description="RRM" evidence="5">
    <location>
        <begin position="113"/>
        <end position="193"/>
    </location>
</feature>
<evidence type="ECO:0000256" key="4">
    <source>
        <dbReference type="SAM" id="MobiDB-lite"/>
    </source>
</evidence>
<gene>
    <name evidence="6" type="ORF">FD755_010654</name>
</gene>
<evidence type="ECO:0000313" key="7">
    <source>
        <dbReference type="Proteomes" id="UP000326062"/>
    </source>
</evidence>
<dbReference type="Gene3D" id="3.30.70.330">
    <property type="match status" value="2"/>
</dbReference>
<organism evidence="6 7">
    <name type="scientific">Muntiacus reevesi</name>
    <name type="common">Reeves' muntjac</name>
    <name type="synonym">Cervus reevesi</name>
    <dbReference type="NCBI Taxonomy" id="9886"/>
    <lineage>
        <taxon>Eukaryota</taxon>
        <taxon>Metazoa</taxon>
        <taxon>Chordata</taxon>
        <taxon>Craniata</taxon>
        <taxon>Vertebrata</taxon>
        <taxon>Euteleostomi</taxon>
        <taxon>Mammalia</taxon>
        <taxon>Eutheria</taxon>
        <taxon>Laurasiatheria</taxon>
        <taxon>Artiodactyla</taxon>
        <taxon>Ruminantia</taxon>
        <taxon>Pecora</taxon>
        <taxon>Cervidae</taxon>
        <taxon>Muntiacinae</taxon>
        <taxon>Muntiacus</taxon>
    </lineage>
</organism>
<proteinExistence type="predicted"/>
<dbReference type="CDD" id="cd12635">
    <property type="entry name" value="RRM2_CELF3_4_5_6"/>
    <property type="match status" value="1"/>
</dbReference>
<keyword evidence="7" id="KW-1185">Reference proteome</keyword>
<dbReference type="GO" id="GO:0048024">
    <property type="term" value="P:regulation of mRNA splicing, via spliceosome"/>
    <property type="evidence" value="ECO:0007669"/>
    <property type="project" value="UniProtKB-ARBA"/>
</dbReference>
<feature type="region of interest" description="Disordered" evidence="4">
    <location>
        <begin position="1"/>
        <end position="38"/>
    </location>
</feature>
<accession>A0A5N3Y2C6</accession>
<evidence type="ECO:0000313" key="6">
    <source>
        <dbReference type="EMBL" id="KAB0379076.1"/>
    </source>
</evidence>
<sequence>GKCPGRWGHRESCPSQPGSHGPGLLQPVTSSPPPPLVEPLVSPLHPTVTSAALSQGRELHFLFLLDTEPQVRVIAVLLLLVASFCGTSWDVHFCSLGCACQSLNSQQTSSGYRKLFVGMLNKQQSEDDVRRLFEAFGNIEECTILRGPDGNSKGCAFVKYSSHAEAQAAINALHGSQTMPGASSSLVVKFADTDKERTMRRMQQMAGQMGMFNPMAIPFGAYGAYAQLMQQQAALMASVAQGGYLNPMAAFAAAQMQQMAALNMNGLAAAPMTPTSGGSTPPGITAPAVPSIPSPIGVNGFTGLPPQANGQPAAEAVFANGIHPYPAQSPTAADPLQQAYAGVQQYAGPAAYPAAYGQISQAFPQPPPMIPQQQREGPEGCNLFIYHLPQEFGDAELMQMFLPFGFVSFDNPASAQTAIQAMNGFQIGMKRLKVQLKRPKDANRPY</sequence>
<dbReference type="Pfam" id="PF00076">
    <property type="entry name" value="RRM_1"/>
    <property type="match status" value="2"/>
</dbReference>
<feature type="domain" description="RRM" evidence="5">
    <location>
        <begin position="382"/>
        <end position="439"/>
    </location>
</feature>
<dbReference type="GO" id="GO:0003723">
    <property type="term" value="F:RNA binding"/>
    <property type="evidence" value="ECO:0007669"/>
    <property type="project" value="UniProtKB-UniRule"/>
</dbReference>
<dbReference type="InterPro" id="IPR000504">
    <property type="entry name" value="RRM_dom"/>
</dbReference>
<name>A0A5N3Y2C6_MUNRE</name>
<reference evidence="6 7" key="1">
    <citation type="submission" date="2019-06" db="EMBL/GenBank/DDBJ databases">
        <title>Discovery of a novel chromosome fission-fusion reversal in muntjac.</title>
        <authorList>
            <person name="Mudd A.B."/>
            <person name="Bredeson J.V."/>
            <person name="Baum R."/>
            <person name="Hockemeyer D."/>
            <person name="Rokhsar D.S."/>
        </authorList>
    </citation>
    <scope>NUCLEOTIDE SEQUENCE [LARGE SCALE GENOMIC DNA]</scope>
    <source>
        <strain evidence="6">UCam_UCB_Mr</strain>
        <tissue evidence="6">Fibroblast cell line</tissue>
    </source>
</reference>
<evidence type="ECO:0000256" key="1">
    <source>
        <dbReference type="ARBA" id="ARBA00022737"/>
    </source>
</evidence>
<dbReference type="Proteomes" id="UP000326062">
    <property type="component" value="Chromosome 4"/>
</dbReference>
<dbReference type="EMBL" id="VCEB01000004">
    <property type="protein sequence ID" value="KAB0379076.1"/>
    <property type="molecule type" value="Genomic_DNA"/>
</dbReference>
<dbReference type="InterPro" id="IPR012677">
    <property type="entry name" value="Nucleotide-bd_a/b_plait_sf"/>
</dbReference>
<dbReference type="FunFam" id="3.30.70.330:FF:000007">
    <property type="entry name" value="CUGBP Elav-like family member 4 isoform 3"/>
    <property type="match status" value="1"/>
</dbReference>